<evidence type="ECO:0000256" key="1">
    <source>
        <dbReference type="ARBA" id="ARBA00006817"/>
    </source>
</evidence>
<keyword evidence="4" id="KW-0804">Transcription</keyword>
<gene>
    <name evidence="6" type="ORF">FHX33_003900</name>
</gene>
<evidence type="ECO:0000313" key="6">
    <source>
        <dbReference type="EMBL" id="MBB2969118.1"/>
    </source>
</evidence>
<dbReference type="NCBIfam" id="NF033788">
    <property type="entry name" value="HTH_metalloreg"/>
    <property type="match status" value="1"/>
</dbReference>
<evidence type="ECO:0000256" key="2">
    <source>
        <dbReference type="ARBA" id="ARBA00023015"/>
    </source>
</evidence>
<dbReference type="InterPro" id="IPR001845">
    <property type="entry name" value="HTH_ArsR_DNA-bd_dom"/>
</dbReference>
<dbReference type="GO" id="GO:0003677">
    <property type="term" value="F:DNA binding"/>
    <property type="evidence" value="ECO:0007669"/>
    <property type="project" value="UniProtKB-KW"/>
</dbReference>
<dbReference type="EMBL" id="JACHVP010000005">
    <property type="protein sequence ID" value="MBB2969118.1"/>
    <property type="molecule type" value="Genomic_DNA"/>
</dbReference>
<dbReference type="InterPro" id="IPR013538">
    <property type="entry name" value="ASHA1/2-like_C"/>
</dbReference>
<evidence type="ECO:0000256" key="3">
    <source>
        <dbReference type="ARBA" id="ARBA00023125"/>
    </source>
</evidence>
<evidence type="ECO:0000256" key="4">
    <source>
        <dbReference type="ARBA" id="ARBA00023163"/>
    </source>
</evidence>
<dbReference type="SUPFAM" id="SSF55961">
    <property type="entry name" value="Bet v1-like"/>
    <property type="match status" value="1"/>
</dbReference>
<dbReference type="AlphaFoldDB" id="A0A7W4UZG5"/>
<dbReference type="GO" id="GO:0003700">
    <property type="term" value="F:DNA-binding transcription factor activity"/>
    <property type="evidence" value="ECO:0007669"/>
    <property type="project" value="InterPro"/>
</dbReference>
<accession>A0A7W4UZG5</accession>
<protein>
    <submittedName>
        <fullName evidence="6">Uncharacterized protein YndB with AHSA1/START domain/DNA-binding transcriptional ArsR family regulator</fullName>
    </submittedName>
</protein>
<dbReference type="CDD" id="cd07814">
    <property type="entry name" value="SRPBCC_CalC_Aha1-like"/>
    <property type="match status" value="1"/>
</dbReference>
<dbReference type="Gene3D" id="1.10.10.10">
    <property type="entry name" value="Winged helix-like DNA-binding domain superfamily/Winged helix DNA-binding domain"/>
    <property type="match status" value="1"/>
</dbReference>
<dbReference type="Pfam" id="PF08327">
    <property type="entry name" value="AHSA1"/>
    <property type="match status" value="1"/>
</dbReference>
<dbReference type="CDD" id="cd00090">
    <property type="entry name" value="HTH_ARSR"/>
    <property type="match status" value="1"/>
</dbReference>
<dbReference type="Gene3D" id="3.30.530.20">
    <property type="match status" value="1"/>
</dbReference>
<feature type="domain" description="HTH arsR-type" evidence="5">
    <location>
        <begin position="1"/>
        <end position="98"/>
    </location>
</feature>
<dbReference type="InterPro" id="IPR051081">
    <property type="entry name" value="HTH_MetalResp_TranReg"/>
</dbReference>
<dbReference type="InterPro" id="IPR036390">
    <property type="entry name" value="WH_DNA-bd_sf"/>
</dbReference>
<keyword evidence="2" id="KW-0805">Transcription regulation</keyword>
<dbReference type="PANTHER" id="PTHR33154">
    <property type="entry name" value="TRANSCRIPTIONAL REGULATOR, ARSR FAMILY"/>
    <property type="match status" value="1"/>
</dbReference>
<dbReference type="Proteomes" id="UP000538196">
    <property type="component" value="Unassembled WGS sequence"/>
</dbReference>
<evidence type="ECO:0000313" key="7">
    <source>
        <dbReference type="Proteomes" id="UP000538196"/>
    </source>
</evidence>
<dbReference type="InterPro" id="IPR036388">
    <property type="entry name" value="WH-like_DNA-bd_sf"/>
</dbReference>
<evidence type="ECO:0000259" key="5">
    <source>
        <dbReference type="PROSITE" id="PS50987"/>
    </source>
</evidence>
<dbReference type="Pfam" id="PF12840">
    <property type="entry name" value="HTH_20"/>
    <property type="match status" value="1"/>
</dbReference>
<name>A0A7W4UZG5_LEIAQ</name>
<dbReference type="SMART" id="SM00418">
    <property type="entry name" value="HTH_ARSR"/>
    <property type="match status" value="1"/>
</dbReference>
<sequence>MTMDAQQALAVIGEPTRYRIVQLLAEAPRTVGEVADSLGALQPQTTKHLQALEAAGLIRIHRLGRRRVASLDRAALARLADHLQELAAEMADTATDDDALAAYERAIAEESGRSTANDDRAVRLERLLPAAVADVWAAWTDPALAAQWWAPRHFTVAACEIAPTPGAPVRLVLREGDDAEYTSAGRVVEVSPATRLVYELAPVGPAGAPLFRAVHTVEFTPVPRDGATTRVTLDIDVSAVAEGAAPAVAGIRLGWEQLLDALAALVSRR</sequence>
<proteinExistence type="inferred from homology"/>
<reference evidence="6 7" key="1">
    <citation type="submission" date="2020-08" db="EMBL/GenBank/DDBJ databases">
        <title>Sequencing the genomes of 1000 actinobacteria strains.</title>
        <authorList>
            <person name="Klenk H.-P."/>
        </authorList>
    </citation>
    <scope>NUCLEOTIDE SEQUENCE [LARGE SCALE GENOMIC DNA]</scope>
    <source>
        <strain evidence="6 7">DSM 20146</strain>
    </source>
</reference>
<dbReference type="RefSeq" id="WP_021762888.1">
    <property type="nucleotide sequence ID" value="NZ_JACHVP010000005.1"/>
</dbReference>
<organism evidence="6 7">
    <name type="scientific">Leifsonia aquatica</name>
    <name type="common">Corynebacterium aquaticum</name>
    <dbReference type="NCBI Taxonomy" id="144185"/>
    <lineage>
        <taxon>Bacteria</taxon>
        <taxon>Bacillati</taxon>
        <taxon>Actinomycetota</taxon>
        <taxon>Actinomycetes</taxon>
        <taxon>Micrococcales</taxon>
        <taxon>Microbacteriaceae</taxon>
        <taxon>Leifsonia</taxon>
    </lineage>
</organism>
<keyword evidence="7" id="KW-1185">Reference proteome</keyword>
<dbReference type="PROSITE" id="PS50987">
    <property type="entry name" value="HTH_ARSR_2"/>
    <property type="match status" value="1"/>
</dbReference>
<dbReference type="InterPro" id="IPR023393">
    <property type="entry name" value="START-like_dom_sf"/>
</dbReference>
<keyword evidence="3 6" id="KW-0238">DNA-binding</keyword>
<comment type="similarity">
    <text evidence="1">Belongs to the AHA1 family.</text>
</comment>
<dbReference type="SUPFAM" id="SSF46785">
    <property type="entry name" value="Winged helix' DNA-binding domain"/>
    <property type="match status" value="1"/>
</dbReference>
<dbReference type="InterPro" id="IPR011991">
    <property type="entry name" value="ArsR-like_HTH"/>
</dbReference>
<comment type="caution">
    <text evidence="6">The sequence shown here is derived from an EMBL/GenBank/DDBJ whole genome shotgun (WGS) entry which is preliminary data.</text>
</comment>
<dbReference type="PANTHER" id="PTHR33154:SF33">
    <property type="entry name" value="TRANSCRIPTIONAL REPRESSOR SDPR"/>
    <property type="match status" value="1"/>
</dbReference>